<dbReference type="CDD" id="cd00093">
    <property type="entry name" value="HTH_XRE"/>
    <property type="match status" value="1"/>
</dbReference>
<proteinExistence type="predicted"/>
<name>A0ABZ1KSS5_STRAH</name>
<dbReference type="InterPro" id="IPR010982">
    <property type="entry name" value="Lambda_DNA-bd_dom_sf"/>
</dbReference>
<dbReference type="PANTHER" id="PTHR46797:SF1">
    <property type="entry name" value="METHYLPHOSPHONATE SYNTHASE"/>
    <property type="match status" value="1"/>
</dbReference>
<dbReference type="InterPro" id="IPR050807">
    <property type="entry name" value="TransReg_Diox_bact_type"/>
</dbReference>
<dbReference type="SUPFAM" id="SSF48452">
    <property type="entry name" value="TPR-like"/>
    <property type="match status" value="2"/>
</dbReference>
<reference evidence="3 4" key="1">
    <citation type="submission" date="2022-10" db="EMBL/GenBank/DDBJ databases">
        <title>The complete genomes of actinobacterial strains from the NBC collection.</title>
        <authorList>
            <person name="Joergensen T.S."/>
            <person name="Alvarez Arevalo M."/>
            <person name="Sterndorff E.B."/>
            <person name="Faurdal D."/>
            <person name="Vuksanovic O."/>
            <person name="Mourched A.-S."/>
            <person name="Charusanti P."/>
            <person name="Shaw S."/>
            <person name="Blin K."/>
            <person name="Weber T."/>
        </authorList>
    </citation>
    <scope>NUCLEOTIDE SEQUENCE [LARGE SCALE GENOMIC DNA]</scope>
    <source>
        <strain evidence="3 4">NBC_00156</strain>
    </source>
</reference>
<dbReference type="SMART" id="SM00530">
    <property type="entry name" value="HTH_XRE"/>
    <property type="match status" value="1"/>
</dbReference>
<keyword evidence="4" id="KW-1185">Reference proteome</keyword>
<feature type="domain" description="HTH cro/C1-type" evidence="2">
    <location>
        <begin position="17"/>
        <end position="70"/>
    </location>
</feature>
<keyword evidence="1" id="KW-0238">DNA-binding</keyword>
<dbReference type="PROSITE" id="PS50943">
    <property type="entry name" value="HTH_CROC1"/>
    <property type="match status" value="1"/>
</dbReference>
<dbReference type="InterPro" id="IPR001387">
    <property type="entry name" value="Cro/C1-type_HTH"/>
</dbReference>
<evidence type="ECO:0000256" key="1">
    <source>
        <dbReference type="ARBA" id="ARBA00023125"/>
    </source>
</evidence>
<dbReference type="Proteomes" id="UP001622557">
    <property type="component" value="Chromosome"/>
</dbReference>
<dbReference type="Gene3D" id="1.25.40.10">
    <property type="entry name" value="Tetratricopeptide repeat domain"/>
    <property type="match status" value="2"/>
</dbReference>
<evidence type="ECO:0000313" key="3">
    <source>
        <dbReference type="EMBL" id="WTQ83643.1"/>
    </source>
</evidence>
<dbReference type="Pfam" id="PF13560">
    <property type="entry name" value="HTH_31"/>
    <property type="match status" value="1"/>
</dbReference>
<evidence type="ECO:0000313" key="4">
    <source>
        <dbReference type="Proteomes" id="UP001622557"/>
    </source>
</evidence>
<dbReference type="GeneID" id="97284062"/>
<accession>A0ABZ1KSS5</accession>
<protein>
    <submittedName>
        <fullName evidence="3">Helix-turn-helix domain-containing protein</fullName>
    </submittedName>
</protein>
<evidence type="ECO:0000259" key="2">
    <source>
        <dbReference type="PROSITE" id="PS50943"/>
    </source>
</evidence>
<gene>
    <name evidence="3" type="ORF">OG350_26530</name>
</gene>
<dbReference type="EMBL" id="CP108164">
    <property type="protein sequence ID" value="WTQ83643.1"/>
    <property type="molecule type" value="Genomic_DNA"/>
</dbReference>
<sequence>MTDREGARLDRAIGARLRHLRTERGLSQADLAGPELSASYISLIEAGKRLPSQRAVNLIAARLGCSPAEIHNAAGAEAEASVDFALADAEWSLADGELTAALERFAEVRRLAAGAARPEQALLAAWGEARSLERLERFEDALGIYSGLLQDVGLTRDKPPTRWNIVSSLCRCEIELGDVDRAVDLGEKALHELRDLGAAPSAAAIAIMCELVRAYLRQGDVARARRLTVRAIADAEVLENPHRLAQAYRAAGQAARDAGRTREAVGLTRQAVDLLIRGDNEAVLGEALALHGTALMRADEENLQDAERDLRRAAEIHERGRRFSEAAHCHQELARCALVVGDASAAMRATERALALLETAPAADRAQALVLTAAALTVGGRESEAVLRCDEAVAALSKDERALRRLAVIWADAAEVYATLGETTKAVDAWRHGFHLLQGNGPLPPHSPFSSGKPLVTD</sequence>
<dbReference type="PANTHER" id="PTHR46797">
    <property type="entry name" value="HTH-TYPE TRANSCRIPTIONAL REGULATOR"/>
    <property type="match status" value="1"/>
</dbReference>
<dbReference type="RefSeq" id="WP_405450494.1">
    <property type="nucleotide sequence ID" value="NZ_CP108164.1"/>
</dbReference>
<dbReference type="InterPro" id="IPR011990">
    <property type="entry name" value="TPR-like_helical_dom_sf"/>
</dbReference>
<organism evidence="3 4">
    <name type="scientific">Streptomyces achromogenes</name>
    <dbReference type="NCBI Taxonomy" id="67255"/>
    <lineage>
        <taxon>Bacteria</taxon>
        <taxon>Bacillati</taxon>
        <taxon>Actinomycetota</taxon>
        <taxon>Actinomycetes</taxon>
        <taxon>Kitasatosporales</taxon>
        <taxon>Streptomycetaceae</taxon>
        <taxon>Streptomyces</taxon>
    </lineage>
</organism>
<dbReference type="SUPFAM" id="SSF47413">
    <property type="entry name" value="lambda repressor-like DNA-binding domains"/>
    <property type="match status" value="1"/>
</dbReference>
<dbReference type="Gene3D" id="1.10.260.40">
    <property type="entry name" value="lambda repressor-like DNA-binding domains"/>
    <property type="match status" value="1"/>
</dbReference>